<feature type="compositionally biased region" description="Basic and acidic residues" evidence="1">
    <location>
        <begin position="50"/>
        <end position="61"/>
    </location>
</feature>
<name>A0A9Q0FFJ8_9ROSI</name>
<dbReference type="InterPro" id="IPR008507">
    <property type="entry name" value="DUF789"/>
</dbReference>
<reference evidence="2" key="2">
    <citation type="journal article" date="2023" name="Plants (Basel)">
        <title>Annotation of the Turnera subulata (Passifloraceae) Draft Genome Reveals the S-Locus Evolved after the Divergence of Turneroideae from Passifloroideae in a Stepwise Manner.</title>
        <authorList>
            <person name="Henning P.M."/>
            <person name="Roalson E.H."/>
            <person name="Mir W."/>
            <person name="McCubbin A.G."/>
            <person name="Shore J.S."/>
        </authorList>
    </citation>
    <scope>NUCLEOTIDE SEQUENCE</scope>
    <source>
        <strain evidence="2">F60SS</strain>
    </source>
</reference>
<dbReference type="PANTHER" id="PTHR31343:SF42">
    <property type="entry name" value="T15D22.8"/>
    <property type="match status" value="1"/>
</dbReference>
<feature type="compositionally biased region" description="Basic and acidic residues" evidence="1">
    <location>
        <begin position="33"/>
        <end position="42"/>
    </location>
</feature>
<dbReference type="AlphaFoldDB" id="A0A9Q0FFJ8"/>
<evidence type="ECO:0000313" key="2">
    <source>
        <dbReference type="EMBL" id="KAJ4830442.1"/>
    </source>
</evidence>
<dbReference type="EMBL" id="JAKUCV010005640">
    <property type="protein sequence ID" value="KAJ4830442.1"/>
    <property type="molecule type" value="Genomic_DNA"/>
</dbReference>
<protein>
    <submittedName>
        <fullName evidence="2">Uncharacterized protein</fullName>
    </submittedName>
</protein>
<dbReference type="Pfam" id="PF05623">
    <property type="entry name" value="DUF789"/>
    <property type="match status" value="1"/>
</dbReference>
<comment type="caution">
    <text evidence="2">The sequence shown here is derived from an EMBL/GenBank/DDBJ whole genome shotgun (WGS) entry which is preliminary data.</text>
</comment>
<evidence type="ECO:0000256" key="1">
    <source>
        <dbReference type="SAM" id="MobiDB-lite"/>
    </source>
</evidence>
<accession>A0A9Q0FFJ8</accession>
<organism evidence="2 3">
    <name type="scientific">Turnera subulata</name>
    <dbReference type="NCBI Taxonomy" id="218843"/>
    <lineage>
        <taxon>Eukaryota</taxon>
        <taxon>Viridiplantae</taxon>
        <taxon>Streptophyta</taxon>
        <taxon>Embryophyta</taxon>
        <taxon>Tracheophyta</taxon>
        <taxon>Spermatophyta</taxon>
        <taxon>Magnoliopsida</taxon>
        <taxon>eudicotyledons</taxon>
        <taxon>Gunneridae</taxon>
        <taxon>Pentapetalae</taxon>
        <taxon>rosids</taxon>
        <taxon>fabids</taxon>
        <taxon>Malpighiales</taxon>
        <taxon>Passifloraceae</taxon>
        <taxon>Turnera</taxon>
    </lineage>
</organism>
<keyword evidence="3" id="KW-1185">Reference proteome</keyword>
<evidence type="ECO:0000313" key="3">
    <source>
        <dbReference type="Proteomes" id="UP001141552"/>
    </source>
</evidence>
<dbReference type="OrthoDB" id="784906at2759"/>
<feature type="region of interest" description="Disordered" evidence="1">
    <location>
        <begin position="1"/>
        <end position="65"/>
    </location>
</feature>
<reference evidence="2" key="1">
    <citation type="submission" date="2022-02" db="EMBL/GenBank/DDBJ databases">
        <authorList>
            <person name="Henning P.M."/>
            <person name="McCubbin A.G."/>
            <person name="Shore J.S."/>
        </authorList>
    </citation>
    <scope>NUCLEOTIDE SEQUENCE</scope>
    <source>
        <strain evidence="2">F60SS</strain>
        <tissue evidence="2">Leaves</tissue>
    </source>
</reference>
<sequence>MLGAGLQFSRGGRGEDRFYNPAKARRPHQNQQHRPDHLRRAQSDVSKPLYEPENRTEEDLPKPVAEPAFEPAVPLQLSNLERFLESIVPSVPAQYLSKTTMRGLRTCDVEFQPYFVLGDLWESFKEWSAYGAGVPLVLNDTDCVVQYYVPYLSGIQIYGKSMKACTELSEWCIGMLALAWPLAAFLAKFRCFPGAAFLAKHFLTIVDYPLCGRRLGEDSDSDFRDSSSDGSSDCEPEKGLKCLRDLSNHHRLTNDFPVRMDRLSLRDQHIAQQEDFSSDEGESMNSQGCLLFEYLERDPPYSREPLADKISDLAFRFPMLKTLRSCDLLSSSWISVAWYPIYRIPTGPTLKDLDACFLTYHHLHTPLGGVQGEQPVVTYPSEIDGVPKMSLPIFGLASYKFKGSLWTPNGGCEHQLANSLLQAADSWLSILQVNHPDFLFFCRR</sequence>
<proteinExistence type="predicted"/>
<gene>
    <name evidence="2" type="ORF">Tsubulata_029847</name>
</gene>
<dbReference type="PANTHER" id="PTHR31343">
    <property type="entry name" value="T15D22.8"/>
    <property type="match status" value="1"/>
</dbReference>
<dbReference type="Proteomes" id="UP001141552">
    <property type="component" value="Unassembled WGS sequence"/>
</dbReference>